<gene>
    <name evidence="3" type="ORF">PSYICH_LOCUS1189</name>
</gene>
<dbReference type="PANTHER" id="PTHR47595:SF1">
    <property type="entry name" value="MYB_SANT-LIKE DNA-BINDING DOMAIN-CONTAINING PROTEIN"/>
    <property type="match status" value="1"/>
</dbReference>
<dbReference type="Gene3D" id="1.10.10.60">
    <property type="entry name" value="Homeodomain-like"/>
    <property type="match status" value="1"/>
</dbReference>
<organism evidence="3 4">
    <name type="scientific">Psylliodes chrysocephalus</name>
    <dbReference type="NCBI Taxonomy" id="3402493"/>
    <lineage>
        <taxon>Eukaryota</taxon>
        <taxon>Metazoa</taxon>
        <taxon>Ecdysozoa</taxon>
        <taxon>Arthropoda</taxon>
        <taxon>Hexapoda</taxon>
        <taxon>Insecta</taxon>
        <taxon>Pterygota</taxon>
        <taxon>Neoptera</taxon>
        <taxon>Endopterygota</taxon>
        <taxon>Coleoptera</taxon>
        <taxon>Polyphaga</taxon>
        <taxon>Cucujiformia</taxon>
        <taxon>Chrysomeloidea</taxon>
        <taxon>Chrysomelidae</taxon>
        <taxon>Galerucinae</taxon>
        <taxon>Alticini</taxon>
        <taxon>Psylliodes</taxon>
    </lineage>
</organism>
<protein>
    <recommendedName>
        <fullName evidence="2">Myb/SANT-like DNA-binding domain-containing protein</fullName>
    </recommendedName>
</protein>
<sequence length="287" mass="33327">MEENQIGSQTLTKVKLIHSSGCSFVVNLTNYEINRAETDPSFFNELTEKYYKLYKRNLVMPVCSNTEDIAEVEEDSQIISEETEPALLDTTPSTSNNIRVWTDANIKNLINLYKIHKNEFESGIKKVVWKKISKSLSESTNTCITWTQCDTKFKGLKEYYKNIKKHNDTSGNNYKYWSYFDAMEELLGRNPEITAPFTCSNAQGLRDVNRGPVTQLQSTVTRNDDDDSTADDGQPATPKSAFEFSHSRRKRKLDNTVERRHREKMERQDRYLDLFERLVNSLENRNN</sequence>
<proteinExistence type="predicted"/>
<feature type="domain" description="Myb/SANT-like DNA-binding" evidence="2">
    <location>
        <begin position="100"/>
        <end position="186"/>
    </location>
</feature>
<dbReference type="PANTHER" id="PTHR47595">
    <property type="entry name" value="HEAT SHOCK 70 KDA PROTEIN 14"/>
    <property type="match status" value="1"/>
</dbReference>
<dbReference type="InterPro" id="IPR044822">
    <property type="entry name" value="Myb_DNA-bind_4"/>
</dbReference>
<keyword evidence="4" id="KW-1185">Reference proteome</keyword>
<feature type="compositionally biased region" description="Basic and acidic residues" evidence="1">
    <location>
        <begin position="253"/>
        <end position="266"/>
    </location>
</feature>
<name>A0A9P0G683_9CUCU</name>
<dbReference type="OrthoDB" id="676304at2759"/>
<dbReference type="EMBL" id="OV651813">
    <property type="protein sequence ID" value="CAH1099486.1"/>
    <property type="molecule type" value="Genomic_DNA"/>
</dbReference>
<dbReference type="Proteomes" id="UP001153636">
    <property type="component" value="Chromosome 1"/>
</dbReference>
<evidence type="ECO:0000259" key="2">
    <source>
        <dbReference type="Pfam" id="PF13837"/>
    </source>
</evidence>
<dbReference type="Pfam" id="PF13837">
    <property type="entry name" value="Myb_DNA-bind_4"/>
    <property type="match status" value="1"/>
</dbReference>
<reference evidence="3" key="1">
    <citation type="submission" date="2022-01" db="EMBL/GenBank/DDBJ databases">
        <authorList>
            <person name="King R."/>
        </authorList>
    </citation>
    <scope>NUCLEOTIDE SEQUENCE</scope>
</reference>
<evidence type="ECO:0000313" key="3">
    <source>
        <dbReference type="EMBL" id="CAH1099486.1"/>
    </source>
</evidence>
<feature type="region of interest" description="Disordered" evidence="1">
    <location>
        <begin position="220"/>
        <end position="266"/>
    </location>
</feature>
<evidence type="ECO:0000256" key="1">
    <source>
        <dbReference type="SAM" id="MobiDB-lite"/>
    </source>
</evidence>
<accession>A0A9P0G683</accession>
<evidence type="ECO:0000313" key="4">
    <source>
        <dbReference type="Proteomes" id="UP001153636"/>
    </source>
</evidence>
<dbReference type="AlphaFoldDB" id="A0A9P0G683"/>